<dbReference type="Proteomes" id="UP000327493">
    <property type="component" value="Chromosome 9"/>
</dbReference>
<feature type="region of interest" description="Disordered" evidence="5">
    <location>
        <begin position="1299"/>
        <end position="1333"/>
    </location>
</feature>
<feature type="region of interest" description="Disordered" evidence="5">
    <location>
        <begin position="504"/>
        <end position="533"/>
    </location>
</feature>
<feature type="compositionally biased region" description="Gly residues" evidence="5">
    <location>
        <begin position="1650"/>
        <end position="1659"/>
    </location>
</feature>
<gene>
    <name evidence="7" type="ORF">FQN60_013003</name>
</gene>
<organism evidence="7 8">
    <name type="scientific">Etheostoma spectabile</name>
    <name type="common">orangethroat darter</name>
    <dbReference type="NCBI Taxonomy" id="54343"/>
    <lineage>
        <taxon>Eukaryota</taxon>
        <taxon>Metazoa</taxon>
        <taxon>Chordata</taxon>
        <taxon>Craniata</taxon>
        <taxon>Vertebrata</taxon>
        <taxon>Euteleostomi</taxon>
        <taxon>Actinopterygii</taxon>
        <taxon>Neopterygii</taxon>
        <taxon>Teleostei</taxon>
        <taxon>Neoteleostei</taxon>
        <taxon>Acanthomorphata</taxon>
        <taxon>Eupercaria</taxon>
        <taxon>Perciformes</taxon>
        <taxon>Percoidei</taxon>
        <taxon>Percidae</taxon>
        <taxon>Etheostomatinae</taxon>
        <taxon>Etheostoma</taxon>
    </lineage>
</organism>
<keyword evidence="4" id="KW-0176">Collagen</keyword>
<feature type="compositionally biased region" description="Basic residues" evidence="5">
    <location>
        <begin position="1633"/>
        <end position="1648"/>
    </location>
</feature>
<dbReference type="PANTHER" id="PTHR24023">
    <property type="entry name" value="COLLAGEN ALPHA"/>
    <property type="match status" value="1"/>
</dbReference>
<feature type="domain" description="Fibrillar collagen NC1" evidence="6">
    <location>
        <begin position="1666"/>
        <end position="1874"/>
    </location>
</feature>
<dbReference type="Gene3D" id="1.20.5.320">
    <property type="entry name" value="6-Phosphogluconate Dehydrogenase, domain 3"/>
    <property type="match status" value="1"/>
</dbReference>
<dbReference type="SMART" id="SM00038">
    <property type="entry name" value="COLFI"/>
    <property type="match status" value="1"/>
</dbReference>
<feature type="region of interest" description="Disordered" evidence="5">
    <location>
        <begin position="684"/>
        <end position="711"/>
    </location>
</feature>
<protein>
    <recommendedName>
        <fullName evidence="6">Fibrillar collagen NC1 domain-containing protein</fullName>
    </recommendedName>
</protein>
<feature type="compositionally biased region" description="Low complexity" evidence="5">
    <location>
        <begin position="694"/>
        <end position="705"/>
    </location>
</feature>
<dbReference type="GO" id="GO:0005615">
    <property type="term" value="C:extracellular space"/>
    <property type="evidence" value="ECO:0007669"/>
    <property type="project" value="TreeGrafter"/>
</dbReference>
<feature type="compositionally biased region" description="Acidic residues" evidence="5">
    <location>
        <begin position="521"/>
        <end position="533"/>
    </location>
</feature>
<feature type="compositionally biased region" description="Polar residues" evidence="5">
    <location>
        <begin position="372"/>
        <end position="387"/>
    </location>
</feature>
<reference evidence="7 8" key="1">
    <citation type="submission" date="2019-08" db="EMBL/GenBank/DDBJ databases">
        <title>A chromosome-level genome assembly, high-density linkage maps, and genome scans reveal the genomic architecture of hybrid incompatibilities underlying speciation via character displacement in darters (Percidae: Etheostominae).</title>
        <authorList>
            <person name="Moran R.L."/>
            <person name="Catchen J.M."/>
            <person name="Fuller R.C."/>
        </authorList>
    </citation>
    <scope>NUCLEOTIDE SEQUENCE [LARGE SCALE GENOMIC DNA]</scope>
    <source>
        <strain evidence="7">EspeVRDwgs_2016</strain>
        <tissue evidence="7">Muscle</tissue>
    </source>
</reference>
<feature type="region of interest" description="Disordered" evidence="5">
    <location>
        <begin position="438"/>
        <end position="457"/>
    </location>
</feature>
<evidence type="ECO:0000256" key="1">
    <source>
        <dbReference type="ARBA" id="ARBA00004498"/>
    </source>
</evidence>
<dbReference type="Gene3D" id="3.30.750.130">
    <property type="match status" value="1"/>
</dbReference>
<dbReference type="PROSITE" id="PS51461">
    <property type="entry name" value="NC1_FIB"/>
    <property type="match status" value="1"/>
</dbReference>
<feature type="region of interest" description="Disordered" evidence="5">
    <location>
        <begin position="1178"/>
        <end position="1199"/>
    </location>
</feature>
<keyword evidence="8" id="KW-1185">Reference proteome</keyword>
<comment type="caution">
    <text evidence="7">The sequence shown here is derived from an EMBL/GenBank/DDBJ whole genome shotgun (WGS) entry which is preliminary data.</text>
</comment>
<dbReference type="InterPro" id="IPR050149">
    <property type="entry name" value="Collagen_superfamily"/>
</dbReference>
<feature type="region of interest" description="Disordered" evidence="5">
    <location>
        <begin position="210"/>
        <end position="309"/>
    </location>
</feature>
<sequence length="1874" mass="204239">MPWKQSRDIAPVLSLQSIEDMMASSSLLLVLWVKAHLFIVKPDGLSQGVSTPRQCYHHPKARDHGRDRGNVKLVGVKVLSVLMRLGQRWSEETPLLVILGQKGEEPFQLKVGLRHFTVVTASEQHYELDCCQQESTPRRWGLEPQINTVVLTLLGGASHSHHIPFTDTNQQMIFALGDPTAAEQHCRDNSSTCSALTDIQEVAFVDEVTLQPRTRVSSRPENPPQDTTLHAGPTALTPRKDPVSNTSPLKLHPDPEDVDTKVVVKTHADTDTKTIGSTNEEKGKEVNKDEDTKPQPPSLAGNEQFSNVHPDILGTMKEPWRTGRRHQPFVKAKEKSRTSGASVLESIEILSSLNVQSENPTAPGVLSRDAETASTETSVSNGPRFATRSTLISGPITESRFVSSSVYPSSDGGITEARQEASPLVFIPPVSVDPLAKLSSQTEGNAVPQKDPAPNLTVLTPTLQSREALSTRSTEDVTDNVAVSEIKEKENMEDRLQTVHPQIETLPHQQLSGGEQGSGTETDEEEIDLEEDEEVQRHAEMGKESYDNDTDMFKDYNQTLPNRISQFSTEDVFIQSETENPQQPVTAANQPPTFTVKHHRAELRPGIRGHRGLQGPPGLSGPPGPKGDKGYQGVMGRTGQTGYTGPIGPPGMPAIVVFTTSEEEWEAFKKKKIYKKLISSWPKLKGPPGPPGPLGDDGPIGPPGITGKQGRKGVQGKIVGISNPLASYQILQAVLDHKVCRVPRADLGKTGPQERTLIRALQAYLENRVRKATEERRAAKGSWVSGSGGYSFGYHGESGPQGNSGQKGDKGNKGVRGVVGVPGYIGLPGSRGARGFLGSSGPRGEIGAEGFGGPPGPPGKMGPRGVKGVLGVKGPPFCETIFYDIRVIKGNWVPEAQLDHRESLVLMERFGFPVSVALRELQDEMELQVLKETLVIQEMKGTSENLDPLVLMEPMGIQESLDPQVILGQKPSEVRRVIQGLMETWDLQGLQVSKDLRGVEALQDLRDLEAQLGRQDFLDLVALMASWGSKGSRETMDLREIEGQTVVKEFLGLEVTRVERVKQDFMGCQVQLERWGYLEREDVKENLGTTGFLGVTGPKGLKGFQGPSGNRGQDGPHGALGRIGANGNNGDSGFPGPKGLPGKTGAPGLQGPVGTSVLNYVDSYSCTFVSINREKLAAEDRRGHQESKDREVRKVRRDQGGNKVAQVRWACLDHKDTEDRLVSRVTLDHGVRLGPMAFQVTRGHKVLLARLELLVTQVKMGLREHLDPLVSKEKRDLEELWGRKELLVSMVRRVTRETLGPLERKGQRELKATEATKGHREQRGHQGNRDTGVHQGIEENMECQGSRVSQVPEVHQACLDSSVQGATLGEPGSKAKRGSGDTLVFQAREVLREKLESLDQRAVMVRRASAVFKASKETWWDVLMTLEVKQGQKESRGQEAQWELWGRWGSLALQVLKVDLDLLVLPVFSELKEARGLKEKEASPEGKETKEVLEKLELKAHRVDQDLLDDLENLQGVSGLDGLLGVEGNEGDPGDIGFRGAPGTPGRPGKMGNPGSPGISGNIGAPGFKGKAGPKGKGLNGPMGPKGIPGLRGEKGESAITGPKGLLGDMGTPGPIGPPGLKGNPGLQGLKGQRGHKGKKGHLGKKGMKGVQGSGGPKGVKGKRGPPWPRSVSRRWSDVDEESFSWPRGTEDDPATTCYELGLIHPHLNDGYFYMDPNQGCPYDAVKIKLRWEPIKKKSKMPVQWFSQQHGENKFEYAGVDIVQLRFLRLHSHTSFQNMTVRCTTNHSSTAGTTHSANRIIHFLGDSGKEILSHLTTVYRKGCEAEVVVMVRGSTEPHRGDMELLPVRDLGVEMRSLSPLVPEITVVLGPLCFL</sequence>
<feature type="region of interest" description="Disordered" evidence="5">
    <location>
        <begin position="794"/>
        <end position="813"/>
    </location>
</feature>
<evidence type="ECO:0000256" key="2">
    <source>
        <dbReference type="ARBA" id="ARBA00022525"/>
    </source>
</evidence>
<keyword evidence="2" id="KW-0964">Secreted</keyword>
<dbReference type="Gene3D" id="2.60.120.1000">
    <property type="match status" value="1"/>
</dbReference>
<accession>A0A5J5D4M0</accession>
<feature type="region of interest" description="Disordered" evidence="5">
    <location>
        <begin position="357"/>
        <end position="387"/>
    </location>
</feature>
<name>A0A5J5D4M0_9PERO</name>
<feature type="compositionally biased region" description="Basic and acidic residues" evidence="5">
    <location>
        <begin position="1302"/>
        <end position="1332"/>
    </location>
</feature>
<dbReference type="GO" id="GO:0005581">
    <property type="term" value="C:collagen trimer"/>
    <property type="evidence" value="ECO:0007669"/>
    <property type="project" value="UniProtKB-KW"/>
</dbReference>
<feature type="compositionally biased region" description="Basic and acidic residues" evidence="5">
    <location>
        <begin position="251"/>
        <end position="272"/>
    </location>
</feature>
<feature type="region of interest" description="Disordered" evidence="5">
    <location>
        <begin position="1631"/>
        <end position="1676"/>
    </location>
</feature>
<evidence type="ECO:0000256" key="4">
    <source>
        <dbReference type="ARBA" id="ARBA00023119"/>
    </source>
</evidence>
<dbReference type="InterPro" id="IPR008160">
    <property type="entry name" value="Collagen"/>
</dbReference>
<dbReference type="GO" id="GO:0005201">
    <property type="term" value="F:extracellular matrix structural constituent"/>
    <property type="evidence" value="ECO:0007669"/>
    <property type="project" value="InterPro"/>
</dbReference>
<evidence type="ECO:0000256" key="5">
    <source>
        <dbReference type="SAM" id="MobiDB-lite"/>
    </source>
</evidence>
<dbReference type="GO" id="GO:0031012">
    <property type="term" value="C:extracellular matrix"/>
    <property type="evidence" value="ECO:0007669"/>
    <property type="project" value="TreeGrafter"/>
</dbReference>
<evidence type="ECO:0000313" key="7">
    <source>
        <dbReference type="EMBL" id="KAA8589638.1"/>
    </source>
</evidence>
<dbReference type="InterPro" id="IPR000885">
    <property type="entry name" value="Fib_collagen_C"/>
</dbReference>
<dbReference type="Pfam" id="PF01410">
    <property type="entry name" value="COLFI"/>
    <property type="match status" value="1"/>
</dbReference>
<comment type="subcellular location">
    <subcellularLocation>
        <location evidence="1">Secreted</location>
        <location evidence="1">Extracellular space</location>
        <location evidence="1">Extracellular matrix</location>
    </subcellularLocation>
</comment>
<dbReference type="EMBL" id="VOFY01000009">
    <property type="protein sequence ID" value="KAA8589638.1"/>
    <property type="molecule type" value="Genomic_DNA"/>
</dbReference>
<dbReference type="Pfam" id="PF01391">
    <property type="entry name" value="Collagen"/>
    <property type="match status" value="5"/>
</dbReference>
<evidence type="ECO:0000259" key="6">
    <source>
        <dbReference type="PROSITE" id="PS51461"/>
    </source>
</evidence>
<feature type="compositionally biased region" description="Basic and acidic residues" evidence="5">
    <location>
        <begin position="279"/>
        <end position="293"/>
    </location>
</feature>
<keyword evidence="3" id="KW-0272">Extracellular matrix</keyword>
<feature type="region of interest" description="Disordered" evidence="5">
    <location>
        <begin position="607"/>
        <end position="628"/>
    </location>
</feature>
<evidence type="ECO:0000256" key="3">
    <source>
        <dbReference type="ARBA" id="ARBA00022530"/>
    </source>
</evidence>
<dbReference type="PANTHER" id="PTHR24023:SF1082">
    <property type="entry name" value="COLLAGEN TRIPLE HELIX REPEAT"/>
    <property type="match status" value="1"/>
</dbReference>
<proteinExistence type="predicted"/>
<evidence type="ECO:0000313" key="8">
    <source>
        <dbReference type="Proteomes" id="UP000327493"/>
    </source>
</evidence>
<feature type="compositionally biased region" description="Polar residues" evidence="5">
    <location>
        <begin position="211"/>
        <end position="228"/>
    </location>
</feature>